<accession>A0ABW1PFP1</accession>
<proteinExistence type="predicted"/>
<evidence type="ECO:0000256" key="1">
    <source>
        <dbReference type="SAM" id="Phobius"/>
    </source>
</evidence>
<organism evidence="2 3">
    <name type="scientific">Saccharothrix lopnurensis</name>
    <dbReference type="NCBI Taxonomy" id="1670621"/>
    <lineage>
        <taxon>Bacteria</taxon>
        <taxon>Bacillati</taxon>
        <taxon>Actinomycetota</taxon>
        <taxon>Actinomycetes</taxon>
        <taxon>Pseudonocardiales</taxon>
        <taxon>Pseudonocardiaceae</taxon>
        <taxon>Saccharothrix</taxon>
    </lineage>
</organism>
<evidence type="ECO:0000313" key="2">
    <source>
        <dbReference type="EMBL" id="MFC6093976.1"/>
    </source>
</evidence>
<dbReference type="EMBL" id="JBHSQO010000053">
    <property type="protein sequence ID" value="MFC6093976.1"/>
    <property type="molecule type" value="Genomic_DNA"/>
</dbReference>
<dbReference type="RefSeq" id="WP_380641687.1">
    <property type="nucleotide sequence ID" value="NZ_JBHSQO010000053.1"/>
</dbReference>
<feature type="transmembrane region" description="Helical" evidence="1">
    <location>
        <begin position="20"/>
        <end position="37"/>
    </location>
</feature>
<gene>
    <name evidence="2" type="ORF">ACFP3R_32315</name>
</gene>
<comment type="caution">
    <text evidence="2">The sequence shown here is derived from an EMBL/GenBank/DDBJ whole genome shotgun (WGS) entry which is preliminary data.</text>
</comment>
<dbReference type="Proteomes" id="UP001596220">
    <property type="component" value="Unassembled WGS sequence"/>
</dbReference>
<reference evidence="3" key="1">
    <citation type="journal article" date="2019" name="Int. J. Syst. Evol. Microbiol.">
        <title>The Global Catalogue of Microorganisms (GCM) 10K type strain sequencing project: providing services to taxonomists for standard genome sequencing and annotation.</title>
        <authorList>
            <consortium name="The Broad Institute Genomics Platform"/>
            <consortium name="The Broad Institute Genome Sequencing Center for Infectious Disease"/>
            <person name="Wu L."/>
            <person name="Ma J."/>
        </authorList>
    </citation>
    <scope>NUCLEOTIDE SEQUENCE [LARGE SCALE GENOMIC DNA]</scope>
    <source>
        <strain evidence="3">CGMCC 4.7246</strain>
    </source>
</reference>
<sequence>MQLVTGVAVGGGLGAAAAPWWAWAVVLPGLWLLAAAMRRMSPSYLVTRCGG</sequence>
<name>A0ABW1PFP1_9PSEU</name>
<keyword evidence="1" id="KW-0472">Membrane</keyword>
<keyword evidence="3" id="KW-1185">Reference proteome</keyword>
<evidence type="ECO:0000313" key="3">
    <source>
        <dbReference type="Proteomes" id="UP001596220"/>
    </source>
</evidence>
<keyword evidence="1" id="KW-1133">Transmembrane helix</keyword>
<protein>
    <submittedName>
        <fullName evidence="2">Uncharacterized protein</fullName>
    </submittedName>
</protein>
<keyword evidence="1" id="KW-0812">Transmembrane</keyword>